<dbReference type="HOGENOM" id="CLU_041013_4_2_9"/>
<dbReference type="InterPro" id="IPR006135">
    <property type="entry name" value="T3SS_substrate_exporter"/>
</dbReference>
<dbReference type="PRINTS" id="PR00950">
    <property type="entry name" value="TYPE3IMSPROT"/>
</dbReference>
<dbReference type="OrthoDB" id="9810419at2"/>
<dbReference type="STRING" id="767817.Desgi_2238"/>
<reference evidence="1 2" key="1">
    <citation type="submission" date="2012-01" db="EMBL/GenBank/DDBJ databases">
        <title>Complete sequence of Desulfotomaculum gibsoniae DSM 7213.</title>
        <authorList>
            <consortium name="US DOE Joint Genome Institute"/>
            <person name="Lucas S."/>
            <person name="Han J."/>
            <person name="Lapidus A."/>
            <person name="Cheng J.-F."/>
            <person name="Goodwin L."/>
            <person name="Pitluck S."/>
            <person name="Peters L."/>
            <person name="Ovchinnikova G."/>
            <person name="Teshima H."/>
            <person name="Detter J.C."/>
            <person name="Han C."/>
            <person name="Tapia R."/>
            <person name="Land M."/>
            <person name="Hauser L."/>
            <person name="Kyrpides N."/>
            <person name="Ivanova N."/>
            <person name="Pagani I."/>
            <person name="Parshina S."/>
            <person name="Plugge C."/>
            <person name="Muyzer G."/>
            <person name="Kuever J."/>
            <person name="Ivanova A."/>
            <person name="Nazina T."/>
            <person name="Klenk H.-P."/>
            <person name="Brambilla E."/>
            <person name="Spring S."/>
            <person name="Stams A.F."/>
            <person name="Woyke T."/>
        </authorList>
    </citation>
    <scope>NUCLEOTIDE SEQUENCE [LARGE SCALE GENOMIC DNA]</scope>
    <source>
        <strain evidence="1 2">DSM 7213</strain>
    </source>
</reference>
<evidence type="ECO:0000313" key="2">
    <source>
        <dbReference type="Proteomes" id="UP000013520"/>
    </source>
</evidence>
<dbReference type="Proteomes" id="UP000013520">
    <property type="component" value="Chromosome"/>
</dbReference>
<dbReference type="PANTHER" id="PTHR30531:SF12">
    <property type="entry name" value="FLAGELLAR BIOSYNTHETIC PROTEIN FLHB"/>
    <property type="match status" value="1"/>
</dbReference>
<gene>
    <name evidence="1" type="ORF">Desgi_2238</name>
</gene>
<sequence length="96" mass="10746">MDDKKANEIKPANCYAAALRYQPDEDRPPRVTVTGRGDLARAIREMAESHGVPVYEDGKLAETLCKLAVNTEIPPELYEVVARILVYVARIDHKLP</sequence>
<organism evidence="1 2">
    <name type="scientific">Desulfoscipio gibsoniae DSM 7213</name>
    <dbReference type="NCBI Taxonomy" id="767817"/>
    <lineage>
        <taxon>Bacteria</taxon>
        <taxon>Bacillati</taxon>
        <taxon>Bacillota</taxon>
        <taxon>Clostridia</taxon>
        <taxon>Eubacteriales</taxon>
        <taxon>Desulfallaceae</taxon>
        <taxon>Desulfoscipio</taxon>
    </lineage>
</organism>
<dbReference type="SUPFAM" id="SSF160544">
    <property type="entry name" value="EscU C-terminal domain-like"/>
    <property type="match status" value="1"/>
</dbReference>
<accession>R4KPT6</accession>
<keyword evidence="1" id="KW-0282">Flagellum</keyword>
<dbReference type="EMBL" id="CP003273">
    <property type="protein sequence ID" value="AGL01666.1"/>
    <property type="molecule type" value="Genomic_DNA"/>
</dbReference>
<dbReference type="GO" id="GO:0005886">
    <property type="term" value="C:plasma membrane"/>
    <property type="evidence" value="ECO:0007669"/>
    <property type="project" value="TreeGrafter"/>
</dbReference>
<proteinExistence type="predicted"/>
<keyword evidence="1" id="KW-0966">Cell projection</keyword>
<dbReference type="InterPro" id="IPR029025">
    <property type="entry name" value="T3SS_substrate_exporter_C"/>
</dbReference>
<dbReference type="GO" id="GO:0009306">
    <property type="term" value="P:protein secretion"/>
    <property type="evidence" value="ECO:0007669"/>
    <property type="project" value="InterPro"/>
</dbReference>
<dbReference type="AlphaFoldDB" id="R4KPT6"/>
<evidence type="ECO:0000313" key="1">
    <source>
        <dbReference type="EMBL" id="AGL01666.1"/>
    </source>
</evidence>
<dbReference type="KEGG" id="dgi:Desgi_2238"/>
<dbReference type="eggNOG" id="COG1377">
    <property type="taxonomic scope" value="Bacteria"/>
</dbReference>
<dbReference type="PANTHER" id="PTHR30531">
    <property type="entry name" value="FLAGELLAR BIOSYNTHETIC PROTEIN FLHB"/>
    <property type="match status" value="1"/>
</dbReference>
<keyword evidence="2" id="KW-1185">Reference proteome</keyword>
<protein>
    <submittedName>
        <fullName evidence="1">Flagellar biosynthesis pathway, component FlhB</fullName>
    </submittedName>
</protein>
<dbReference type="Pfam" id="PF01312">
    <property type="entry name" value="Bac_export_2"/>
    <property type="match status" value="1"/>
</dbReference>
<keyword evidence="1" id="KW-0969">Cilium</keyword>
<dbReference type="RefSeq" id="WP_006522097.1">
    <property type="nucleotide sequence ID" value="NC_021184.1"/>
</dbReference>
<name>R4KPT6_9FIRM</name>
<dbReference type="Gene3D" id="3.40.1690.10">
    <property type="entry name" value="secretion proteins EscU"/>
    <property type="match status" value="1"/>
</dbReference>